<organism evidence="1 2">
    <name type="scientific">Kosakonia cowanii JCM 10956 = DSM 18146</name>
    <dbReference type="NCBI Taxonomy" id="1300165"/>
    <lineage>
        <taxon>Bacteria</taxon>
        <taxon>Pseudomonadati</taxon>
        <taxon>Pseudomonadota</taxon>
        <taxon>Gammaproteobacteria</taxon>
        <taxon>Enterobacterales</taxon>
        <taxon>Enterobacteriaceae</taxon>
        <taxon>Kosakonia</taxon>
    </lineage>
</organism>
<reference evidence="1 2" key="1">
    <citation type="submission" date="2017-01" db="EMBL/GenBank/DDBJ databases">
        <authorList>
            <person name="Cao J.-M."/>
        </authorList>
    </citation>
    <scope>NUCLEOTIDE SEQUENCE [LARGE SCALE GENOMIC DNA]</scope>
    <source>
        <strain evidence="1 2">888-76</strain>
    </source>
</reference>
<gene>
    <name evidence="1" type="ORF">BWI95_02055</name>
</gene>
<keyword evidence="2" id="KW-1185">Reference proteome</keyword>
<proteinExistence type="predicted"/>
<dbReference type="EMBL" id="CP019445">
    <property type="protein sequence ID" value="APZ03940.1"/>
    <property type="molecule type" value="Genomic_DNA"/>
</dbReference>
<sequence>MAVRRCAGSPPAEQKFFFFFTLRTVDERLCFPYSGDNFLHPGNE</sequence>
<dbReference type="AlphaFoldDB" id="A0A807LD07"/>
<evidence type="ECO:0000313" key="2">
    <source>
        <dbReference type="Proteomes" id="UP000187148"/>
    </source>
</evidence>
<accession>A0A807LD07</accession>
<protein>
    <submittedName>
        <fullName evidence="1">Dihydrofolate reductase</fullName>
    </submittedName>
</protein>
<dbReference type="Proteomes" id="UP000187148">
    <property type="component" value="Chromosome"/>
</dbReference>
<name>A0A807LD07_9ENTR</name>
<evidence type="ECO:0000313" key="1">
    <source>
        <dbReference type="EMBL" id="APZ03940.1"/>
    </source>
</evidence>
<dbReference type="KEGG" id="kco:BWI95_02055"/>